<dbReference type="GeneTree" id="ENSGT00940000165165"/>
<dbReference type="Ensembl" id="ENSMLUT00000022772.1">
    <property type="protein sequence ID" value="ENSMLUP00000017196.1"/>
    <property type="gene ID" value="ENSMLUG00000028406.1"/>
</dbReference>
<dbReference type="Proteomes" id="UP000001074">
    <property type="component" value="Unassembled WGS sequence"/>
</dbReference>
<reference evidence="3 4" key="1">
    <citation type="journal article" date="2011" name="Nature">
        <title>A high-resolution map of human evolutionary constraint using 29 mammals.</title>
        <authorList>
            <person name="Lindblad-Toh K."/>
            <person name="Garber M."/>
            <person name="Zuk O."/>
            <person name="Lin M.F."/>
            <person name="Parker B.J."/>
            <person name="Washietl S."/>
            <person name="Kheradpour P."/>
            <person name="Ernst J."/>
            <person name="Jordan G."/>
            <person name="Mauceli E."/>
            <person name="Ward L.D."/>
            <person name="Lowe C.B."/>
            <person name="Holloway A.K."/>
            <person name="Clamp M."/>
            <person name="Gnerre S."/>
            <person name="Alfoldi J."/>
            <person name="Beal K."/>
            <person name="Chang J."/>
            <person name="Clawson H."/>
            <person name="Cuff J."/>
            <person name="Di Palma F."/>
            <person name="Fitzgerald S."/>
            <person name="Flicek P."/>
            <person name="Guttman M."/>
            <person name="Hubisz M.J."/>
            <person name="Jaffe D.B."/>
            <person name="Jungreis I."/>
            <person name="Kent W.J."/>
            <person name="Kostka D."/>
            <person name="Lara M."/>
            <person name="Martins A.L."/>
            <person name="Massingham T."/>
            <person name="Moltke I."/>
            <person name="Raney B.J."/>
            <person name="Rasmussen M.D."/>
            <person name="Robinson J."/>
            <person name="Stark A."/>
            <person name="Vilella A.J."/>
            <person name="Wen J."/>
            <person name="Xie X."/>
            <person name="Zody M.C."/>
            <person name="Baldwin J."/>
            <person name="Bloom T."/>
            <person name="Chin C.W."/>
            <person name="Heiman D."/>
            <person name="Nicol R."/>
            <person name="Nusbaum C."/>
            <person name="Young S."/>
            <person name="Wilkinson J."/>
            <person name="Worley K.C."/>
            <person name="Kovar C.L."/>
            <person name="Muzny D.M."/>
            <person name="Gibbs R.A."/>
            <person name="Cree A."/>
            <person name="Dihn H.H."/>
            <person name="Fowler G."/>
            <person name="Jhangiani S."/>
            <person name="Joshi V."/>
            <person name="Lee S."/>
            <person name="Lewis L.R."/>
            <person name="Nazareth L.V."/>
            <person name="Okwuonu G."/>
            <person name="Santibanez J."/>
            <person name="Warren W.C."/>
            <person name="Mardis E.R."/>
            <person name="Weinstock G.M."/>
            <person name="Wilson R.K."/>
            <person name="Delehaunty K."/>
            <person name="Dooling D."/>
            <person name="Fronik C."/>
            <person name="Fulton L."/>
            <person name="Fulton B."/>
            <person name="Graves T."/>
            <person name="Minx P."/>
            <person name="Sodergren E."/>
            <person name="Birney E."/>
            <person name="Margulies E.H."/>
            <person name="Herrero J."/>
            <person name="Green E.D."/>
            <person name="Haussler D."/>
            <person name="Siepel A."/>
            <person name="Goldman N."/>
            <person name="Pollard K.S."/>
            <person name="Pedersen J.S."/>
            <person name="Lander E.S."/>
            <person name="Kellis M."/>
        </authorList>
    </citation>
    <scope>NUCLEOTIDE SEQUENCE [LARGE SCALE GENOMIC DNA]</scope>
</reference>
<proteinExistence type="predicted"/>
<dbReference type="InParanoid" id="G1Q0G4"/>
<feature type="region of interest" description="Disordered" evidence="1">
    <location>
        <begin position="79"/>
        <end position="105"/>
    </location>
</feature>
<dbReference type="SMART" id="SM01373">
    <property type="entry name" value="MAGE"/>
    <property type="match status" value="1"/>
</dbReference>
<dbReference type="PROSITE" id="PS50838">
    <property type="entry name" value="MAGE"/>
    <property type="match status" value="1"/>
</dbReference>
<dbReference type="PANTHER" id="PTHR11736:SF24">
    <property type="entry name" value="MAGE DOMAIN-CONTAINING PROTEIN"/>
    <property type="match status" value="1"/>
</dbReference>
<dbReference type="InterPro" id="IPR002190">
    <property type="entry name" value="MHD_dom"/>
</dbReference>
<dbReference type="GO" id="GO:0005634">
    <property type="term" value="C:nucleus"/>
    <property type="evidence" value="ECO:0007669"/>
    <property type="project" value="TreeGrafter"/>
</dbReference>
<dbReference type="EMBL" id="AAPE02033575">
    <property type="status" value="NOT_ANNOTATED_CDS"/>
    <property type="molecule type" value="Genomic_DNA"/>
</dbReference>
<evidence type="ECO:0000313" key="4">
    <source>
        <dbReference type="Proteomes" id="UP000001074"/>
    </source>
</evidence>
<dbReference type="eggNOG" id="KOG4562">
    <property type="taxonomic scope" value="Eukaryota"/>
</dbReference>
<evidence type="ECO:0000313" key="3">
    <source>
        <dbReference type="Ensembl" id="ENSMLUP00000017196.1"/>
    </source>
</evidence>
<dbReference type="InterPro" id="IPR041898">
    <property type="entry name" value="MAGE_WH1"/>
</dbReference>
<dbReference type="STRING" id="59463.ENSMLUP00000017196"/>
<dbReference type="SMART" id="SM01392">
    <property type="entry name" value="MAGE_N"/>
    <property type="match status" value="1"/>
</dbReference>
<dbReference type="InterPro" id="IPR037445">
    <property type="entry name" value="MAGE"/>
</dbReference>
<feature type="domain" description="MAGE" evidence="2">
    <location>
        <begin position="109"/>
        <end position="233"/>
    </location>
</feature>
<name>G1Q0G4_MYOLU</name>
<dbReference type="FunFam" id="1.10.10.1200:FF:000007">
    <property type="entry name" value="Melanoma-associated antigen C2"/>
    <property type="match status" value="1"/>
</dbReference>
<sequence>PRHELREVTFLLKRVRVAHSETQGLEAAQVLKTENKAFSSCSSLIPSCTIEDISIPGAPSTPQGSQSAYSAFSVIRATSSSKSDEPRRDRKFKHSQSLPDTESLPLGPLDEKVKLLVNFLLHKYQMNKPITKGDIDAVIKEYRDDFPEILRKASEHMELVFGINVEEVDPTSHSYARVNKSGLTYDPRLSSDEGVPKVIILATNTTGEIWETLNMMDLSSGMLYFIFGKPKRL</sequence>
<dbReference type="Gene3D" id="1.10.10.1200">
    <property type="entry name" value="MAGE homology domain, winged helix WH1 motif"/>
    <property type="match status" value="1"/>
</dbReference>
<dbReference type="InterPro" id="IPR021072">
    <property type="entry name" value="MAGE_N"/>
</dbReference>
<dbReference type="AlphaFoldDB" id="G1Q0G4"/>
<evidence type="ECO:0000259" key="2">
    <source>
        <dbReference type="PROSITE" id="PS50838"/>
    </source>
</evidence>
<evidence type="ECO:0000256" key="1">
    <source>
        <dbReference type="SAM" id="MobiDB-lite"/>
    </source>
</evidence>
<accession>G1Q0G4</accession>
<keyword evidence="4" id="KW-1185">Reference proteome</keyword>
<dbReference type="PANTHER" id="PTHR11736">
    <property type="entry name" value="MELANOMA-ASSOCIATED ANTIGEN MAGE ANTIGEN"/>
    <property type="match status" value="1"/>
</dbReference>
<dbReference type="HOGENOM" id="CLU_039582_3_0_1"/>
<dbReference type="GO" id="GO:0000122">
    <property type="term" value="P:negative regulation of transcription by RNA polymerase II"/>
    <property type="evidence" value="ECO:0007669"/>
    <property type="project" value="TreeGrafter"/>
</dbReference>
<organism evidence="3 4">
    <name type="scientific">Myotis lucifugus</name>
    <name type="common">Little brown bat</name>
    <dbReference type="NCBI Taxonomy" id="59463"/>
    <lineage>
        <taxon>Eukaryota</taxon>
        <taxon>Metazoa</taxon>
        <taxon>Chordata</taxon>
        <taxon>Craniata</taxon>
        <taxon>Vertebrata</taxon>
        <taxon>Euteleostomi</taxon>
        <taxon>Mammalia</taxon>
        <taxon>Eutheria</taxon>
        <taxon>Laurasiatheria</taxon>
        <taxon>Chiroptera</taxon>
        <taxon>Yangochiroptera</taxon>
        <taxon>Vespertilionidae</taxon>
        <taxon>Myotis</taxon>
    </lineage>
</organism>
<dbReference type="Pfam" id="PF12440">
    <property type="entry name" value="MAGE_N"/>
    <property type="match status" value="1"/>
</dbReference>
<protein>
    <recommendedName>
        <fullName evidence="2">MAGE domain-containing protein</fullName>
    </recommendedName>
</protein>
<reference evidence="3" key="2">
    <citation type="submission" date="2025-08" db="UniProtKB">
        <authorList>
            <consortium name="Ensembl"/>
        </authorList>
    </citation>
    <scope>IDENTIFICATION</scope>
</reference>
<reference evidence="3" key="3">
    <citation type="submission" date="2025-09" db="UniProtKB">
        <authorList>
            <consortium name="Ensembl"/>
        </authorList>
    </citation>
    <scope>IDENTIFICATION</scope>
</reference>